<reference evidence="1 2" key="1">
    <citation type="submission" date="2020-06" db="EMBL/GenBank/DDBJ databases">
        <title>REHAB project genomes.</title>
        <authorList>
            <person name="Shaw L.P."/>
        </authorList>
    </citation>
    <scope>NUCLEOTIDE SEQUENCE [LARGE SCALE GENOMIC DNA]</scope>
    <source>
        <strain evidence="1 2">RHB28-C13</strain>
    </source>
</reference>
<evidence type="ECO:0000313" key="2">
    <source>
        <dbReference type="Proteomes" id="UP000510927"/>
    </source>
</evidence>
<protein>
    <submittedName>
        <fullName evidence="1">Acyl carrier protein</fullName>
    </submittedName>
</protein>
<organism evidence="1 2">
    <name type="scientific">Escherichia fergusonii</name>
    <dbReference type="NCBI Taxonomy" id="564"/>
    <lineage>
        <taxon>Bacteria</taxon>
        <taxon>Pseudomonadati</taxon>
        <taxon>Pseudomonadota</taxon>
        <taxon>Gammaproteobacteria</taxon>
        <taxon>Enterobacterales</taxon>
        <taxon>Enterobacteriaceae</taxon>
        <taxon>Escherichia</taxon>
    </lineage>
</organism>
<dbReference type="EMBL" id="CP055675">
    <property type="protein sequence ID" value="QLN01882.1"/>
    <property type="molecule type" value="Genomic_DNA"/>
</dbReference>
<dbReference type="AlphaFoldDB" id="A0A7W3HZI4"/>
<gene>
    <name evidence="1" type="ORF">HVY52_19580</name>
</gene>
<dbReference type="RefSeq" id="WP_181202879.1">
    <property type="nucleotide sequence ID" value="NZ_CP055675.1"/>
</dbReference>
<evidence type="ECO:0000313" key="1">
    <source>
        <dbReference type="EMBL" id="QLN01882.1"/>
    </source>
</evidence>
<dbReference type="Proteomes" id="UP000510927">
    <property type="component" value="Chromosome"/>
</dbReference>
<name>A0A7W3HZI4_ESCFE</name>
<dbReference type="SUPFAM" id="SSF56801">
    <property type="entry name" value="Acetyl-CoA synthetase-like"/>
    <property type="match status" value="1"/>
</dbReference>
<proteinExistence type="predicted"/>
<dbReference type="InterPro" id="IPR042099">
    <property type="entry name" value="ANL_N_sf"/>
</dbReference>
<dbReference type="Gene3D" id="3.40.50.12780">
    <property type="entry name" value="N-terminal domain of ligase-like"/>
    <property type="match status" value="1"/>
</dbReference>
<accession>A0A7W3HZI4</accession>
<sequence>MNDPISTLEWLVQAQQGVPSFSEMPRRTLADKGIAGPTAAHVIEEIHTPLNLAMVTFTTGSSAFQNIVGVTWCELPLRTEAGKRVLQGCGVTTGQQLLVTYAPLVNVFTCQALEAFDLRWSFLSHSCRDALLIALCRQMPDVVIGESSFLRATLEQAQKMNLIDRLPKNLTLITAGTPLDEALVPLAQSLGYTLHDVYGCQEFGWLVLDGIPLREDISLVATRQGDDWREVIVGGLPTGDCFPVGTGGHLCNPAGIIQTWKRRRTTPEYEMVVVATTAHHQEIVERTARTIMRIKGRICRVSPKLQTLAEATHIQLIPGILPDDASGSVPIDIIGPDATAQFDALLAAQRELQQQGKNDPAWSKAR</sequence>